<dbReference type="EMBL" id="JARKIF010000018">
    <property type="protein sequence ID" value="KAJ7619443.1"/>
    <property type="molecule type" value="Genomic_DNA"/>
</dbReference>
<gene>
    <name evidence="2" type="ORF">FB45DRAFT_754932</name>
</gene>
<sequence>MTASDEPPDSPNSLFDEIVIDSAVLSAPPIPGLFFSPDLLLPREMADDVFRFCIQEYFHHQSVNQIMLFGVASDPSSGLPPQLITLLSTMSDLLQPSLPPDVHALLFPKHPSAARQAIVNLYHPGEGITPHVDLLSRFGDGIIGVSLGCSCVMDFAPVNQEAESPVSLFLPERTMIVLSGDARYKWTHGIQKRMTDRVADRIVERGVRVSITFRWLLPGADVVGE</sequence>
<protein>
    <recommendedName>
        <fullName evidence="1">Fe2OG dioxygenase domain-containing protein</fullName>
    </recommendedName>
</protein>
<keyword evidence="3" id="KW-1185">Reference proteome</keyword>
<comment type="caution">
    <text evidence="2">The sequence shown here is derived from an EMBL/GenBank/DDBJ whole genome shotgun (WGS) entry which is preliminary data.</text>
</comment>
<dbReference type="GO" id="GO:0006974">
    <property type="term" value="P:DNA damage response"/>
    <property type="evidence" value="ECO:0007669"/>
    <property type="project" value="InterPro"/>
</dbReference>
<accession>A0AAD7BFW5</accession>
<reference evidence="2" key="1">
    <citation type="submission" date="2023-03" db="EMBL/GenBank/DDBJ databases">
        <title>Massive genome expansion in bonnet fungi (Mycena s.s.) driven by repeated elements and novel gene families across ecological guilds.</title>
        <authorList>
            <consortium name="Lawrence Berkeley National Laboratory"/>
            <person name="Harder C.B."/>
            <person name="Miyauchi S."/>
            <person name="Viragh M."/>
            <person name="Kuo A."/>
            <person name="Thoen E."/>
            <person name="Andreopoulos B."/>
            <person name="Lu D."/>
            <person name="Skrede I."/>
            <person name="Drula E."/>
            <person name="Henrissat B."/>
            <person name="Morin E."/>
            <person name="Kohler A."/>
            <person name="Barry K."/>
            <person name="LaButti K."/>
            <person name="Morin E."/>
            <person name="Salamov A."/>
            <person name="Lipzen A."/>
            <person name="Mereny Z."/>
            <person name="Hegedus B."/>
            <person name="Baldrian P."/>
            <person name="Stursova M."/>
            <person name="Weitz H."/>
            <person name="Taylor A."/>
            <person name="Grigoriev I.V."/>
            <person name="Nagy L.G."/>
            <person name="Martin F."/>
            <person name="Kauserud H."/>
        </authorList>
    </citation>
    <scope>NUCLEOTIDE SEQUENCE</scope>
    <source>
        <strain evidence="2">9284</strain>
    </source>
</reference>
<dbReference type="AlphaFoldDB" id="A0AAD7BFW5"/>
<name>A0AAD7BFW5_9AGAR</name>
<dbReference type="SUPFAM" id="SSF51197">
    <property type="entry name" value="Clavaminate synthase-like"/>
    <property type="match status" value="1"/>
</dbReference>
<dbReference type="GO" id="GO:0006631">
    <property type="term" value="P:fatty acid metabolic process"/>
    <property type="evidence" value="ECO:0007669"/>
    <property type="project" value="TreeGrafter"/>
</dbReference>
<dbReference type="Pfam" id="PF13532">
    <property type="entry name" value="2OG-FeII_Oxy_2"/>
    <property type="match status" value="1"/>
</dbReference>
<dbReference type="InterPro" id="IPR037151">
    <property type="entry name" value="AlkB-like_sf"/>
</dbReference>
<evidence type="ECO:0000313" key="2">
    <source>
        <dbReference type="EMBL" id="KAJ7619443.1"/>
    </source>
</evidence>
<dbReference type="PANTHER" id="PTHR21052">
    <property type="entry name" value="SPERMATOGENESIS ASSOCIATED 11-RELATED"/>
    <property type="match status" value="1"/>
</dbReference>
<evidence type="ECO:0000313" key="3">
    <source>
        <dbReference type="Proteomes" id="UP001221142"/>
    </source>
</evidence>
<proteinExistence type="predicted"/>
<dbReference type="Gene3D" id="2.60.120.590">
    <property type="entry name" value="Alpha-ketoglutarate-dependent dioxygenase AlkB-like"/>
    <property type="match status" value="1"/>
</dbReference>
<dbReference type="PANTHER" id="PTHR21052:SF0">
    <property type="entry name" value="ALPHA-KETOGLUTARATE-DEPENDENT DIOXYGENASE ALKB HOMOLOG 7, MITOCHONDRIAL"/>
    <property type="match status" value="1"/>
</dbReference>
<dbReference type="InterPro" id="IPR032870">
    <property type="entry name" value="ALKBH7-like"/>
</dbReference>
<dbReference type="GO" id="GO:0005759">
    <property type="term" value="C:mitochondrial matrix"/>
    <property type="evidence" value="ECO:0007669"/>
    <property type="project" value="TreeGrafter"/>
</dbReference>
<dbReference type="InterPro" id="IPR005123">
    <property type="entry name" value="Oxoglu/Fe-dep_dioxygenase_dom"/>
</dbReference>
<evidence type="ECO:0000259" key="1">
    <source>
        <dbReference type="PROSITE" id="PS51471"/>
    </source>
</evidence>
<dbReference type="PROSITE" id="PS51471">
    <property type="entry name" value="FE2OG_OXY"/>
    <property type="match status" value="1"/>
</dbReference>
<organism evidence="2 3">
    <name type="scientific">Roridomyces roridus</name>
    <dbReference type="NCBI Taxonomy" id="1738132"/>
    <lineage>
        <taxon>Eukaryota</taxon>
        <taxon>Fungi</taxon>
        <taxon>Dikarya</taxon>
        <taxon>Basidiomycota</taxon>
        <taxon>Agaricomycotina</taxon>
        <taxon>Agaricomycetes</taxon>
        <taxon>Agaricomycetidae</taxon>
        <taxon>Agaricales</taxon>
        <taxon>Marasmiineae</taxon>
        <taxon>Mycenaceae</taxon>
        <taxon>Roridomyces</taxon>
    </lineage>
</organism>
<dbReference type="InterPro" id="IPR027450">
    <property type="entry name" value="AlkB-like"/>
</dbReference>
<feature type="domain" description="Fe2OG dioxygenase" evidence="1">
    <location>
        <begin position="110"/>
        <end position="217"/>
    </location>
</feature>
<dbReference type="Proteomes" id="UP001221142">
    <property type="component" value="Unassembled WGS sequence"/>
</dbReference>